<dbReference type="SUPFAM" id="SSF46689">
    <property type="entry name" value="Homeodomain-like"/>
    <property type="match status" value="2"/>
</dbReference>
<dbReference type="SUPFAM" id="SSF51215">
    <property type="entry name" value="Regulatory protein AraC"/>
    <property type="match status" value="1"/>
</dbReference>
<organism evidence="5 6">
    <name type="scientific">Streptomyces coryli</name>
    <dbReference type="NCBI Taxonomy" id="1128680"/>
    <lineage>
        <taxon>Bacteria</taxon>
        <taxon>Bacillati</taxon>
        <taxon>Actinomycetota</taxon>
        <taxon>Actinomycetes</taxon>
        <taxon>Kitasatosporales</taxon>
        <taxon>Streptomycetaceae</taxon>
        <taxon>Streptomyces</taxon>
    </lineage>
</organism>
<dbReference type="InterPro" id="IPR050204">
    <property type="entry name" value="AraC_XylS_family_regulators"/>
</dbReference>
<gene>
    <name evidence="5" type="ORF">G5C51_37625</name>
</gene>
<dbReference type="InterPro" id="IPR003313">
    <property type="entry name" value="AraC-bd"/>
</dbReference>
<dbReference type="SMART" id="SM00342">
    <property type="entry name" value="HTH_ARAC"/>
    <property type="match status" value="1"/>
</dbReference>
<keyword evidence="6" id="KW-1185">Reference proteome</keyword>
<protein>
    <submittedName>
        <fullName evidence="5">AraC family transcriptional regulator</fullName>
    </submittedName>
</protein>
<evidence type="ECO:0000256" key="3">
    <source>
        <dbReference type="ARBA" id="ARBA00023163"/>
    </source>
</evidence>
<keyword evidence="3" id="KW-0804">Transcription</keyword>
<dbReference type="AlphaFoldDB" id="A0A6G4UBS6"/>
<dbReference type="EMBL" id="JAAKZV010000314">
    <property type="protein sequence ID" value="NGN69593.1"/>
    <property type="molecule type" value="Genomic_DNA"/>
</dbReference>
<dbReference type="InterPro" id="IPR009057">
    <property type="entry name" value="Homeodomain-like_sf"/>
</dbReference>
<dbReference type="InterPro" id="IPR037923">
    <property type="entry name" value="HTH-like"/>
</dbReference>
<dbReference type="GO" id="GO:0003700">
    <property type="term" value="F:DNA-binding transcription factor activity"/>
    <property type="evidence" value="ECO:0007669"/>
    <property type="project" value="InterPro"/>
</dbReference>
<accession>A0A6G4UBS6</accession>
<dbReference type="PROSITE" id="PS01124">
    <property type="entry name" value="HTH_ARAC_FAMILY_2"/>
    <property type="match status" value="1"/>
</dbReference>
<dbReference type="GO" id="GO:0043565">
    <property type="term" value="F:sequence-specific DNA binding"/>
    <property type="evidence" value="ECO:0007669"/>
    <property type="project" value="InterPro"/>
</dbReference>
<evidence type="ECO:0000313" key="5">
    <source>
        <dbReference type="EMBL" id="NGN69593.1"/>
    </source>
</evidence>
<dbReference type="Proteomes" id="UP000481583">
    <property type="component" value="Unassembled WGS sequence"/>
</dbReference>
<dbReference type="PANTHER" id="PTHR46796:SF2">
    <property type="entry name" value="TRANSCRIPTIONAL REGULATORY PROTEIN"/>
    <property type="match status" value="1"/>
</dbReference>
<dbReference type="Pfam" id="PF12833">
    <property type="entry name" value="HTH_18"/>
    <property type="match status" value="1"/>
</dbReference>
<evidence type="ECO:0000256" key="2">
    <source>
        <dbReference type="ARBA" id="ARBA00023125"/>
    </source>
</evidence>
<feature type="domain" description="HTH araC/xylS-type" evidence="4">
    <location>
        <begin position="176"/>
        <end position="272"/>
    </location>
</feature>
<dbReference type="InterPro" id="IPR018060">
    <property type="entry name" value="HTH_AraC"/>
</dbReference>
<name>A0A6G4UBS6_9ACTN</name>
<dbReference type="PANTHER" id="PTHR46796">
    <property type="entry name" value="HTH-TYPE TRANSCRIPTIONAL ACTIVATOR RHAS-RELATED"/>
    <property type="match status" value="1"/>
</dbReference>
<comment type="caution">
    <text evidence="5">The sequence shown here is derived from an EMBL/GenBank/DDBJ whole genome shotgun (WGS) entry which is preliminary data.</text>
</comment>
<sequence length="272" mass="29332">MATGDEHARLWTAAGSSQVELLAARFQRFAFDRHSHEQLSVGVIEQGAEGLHMAGGQVVIPAGQLVIINPGQVHTGFAADGSGWRYRMFYFDADLVDELAREQLGAGGVWFPETAVRDAALFARLRRVHEAQERAADPLTAESLLLEGLGAVLGRHARTGPRQAADAAHGARRGAGLARQVLHDRWTEPVTVAELSAAAGMPRASLIAAFRKAYGLPPHAYLLRLRANRARRLLLAGQRPAEVAAATGFADQAHLTRVFKRYFGVTPGALRA</sequence>
<keyword evidence="1" id="KW-0805">Transcription regulation</keyword>
<proteinExistence type="predicted"/>
<dbReference type="RefSeq" id="WP_165244664.1">
    <property type="nucleotide sequence ID" value="NZ_JAAKZV010000314.1"/>
</dbReference>
<keyword evidence="2" id="KW-0238">DNA-binding</keyword>
<evidence type="ECO:0000259" key="4">
    <source>
        <dbReference type="PROSITE" id="PS01124"/>
    </source>
</evidence>
<reference evidence="5 6" key="1">
    <citation type="submission" date="2020-02" db="EMBL/GenBank/DDBJ databases">
        <title>Whole-genome analyses of novel actinobacteria.</title>
        <authorList>
            <person name="Sahin N."/>
        </authorList>
    </citation>
    <scope>NUCLEOTIDE SEQUENCE [LARGE SCALE GENOMIC DNA]</scope>
    <source>
        <strain evidence="5 6">A7024</strain>
    </source>
</reference>
<dbReference type="Gene3D" id="1.10.10.60">
    <property type="entry name" value="Homeodomain-like"/>
    <property type="match status" value="2"/>
</dbReference>
<dbReference type="Pfam" id="PF02311">
    <property type="entry name" value="AraC_binding"/>
    <property type="match status" value="1"/>
</dbReference>
<evidence type="ECO:0000256" key="1">
    <source>
        <dbReference type="ARBA" id="ARBA00023015"/>
    </source>
</evidence>
<evidence type="ECO:0000313" key="6">
    <source>
        <dbReference type="Proteomes" id="UP000481583"/>
    </source>
</evidence>